<organism evidence="1 2">
    <name type="scientific">Paenibacillus campinasensis</name>
    <dbReference type="NCBI Taxonomy" id="66347"/>
    <lineage>
        <taxon>Bacteria</taxon>
        <taxon>Bacillati</taxon>
        <taxon>Bacillota</taxon>
        <taxon>Bacilli</taxon>
        <taxon>Bacillales</taxon>
        <taxon>Paenibacillaceae</taxon>
        <taxon>Paenibacillus</taxon>
    </lineage>
</organism>
<accession>A0A268F0B0</accession>
<sequence length="155" mass="18043">MSPKPEEEQVISTHSVERWHRRRSELAGWLQRPKRRLRAKQVVWLGDIEVDVEMFDALACLKRMNIPTEFSCAGVSPLDEPEDHSLYAYITMPASEKTDRFVQFAMERMKHRLLVTYEPSGNRYDLSSYFIGHNRSYCLLLGACAEAFARLEHHG</sequence>
<name>A0A268F0B0_9BACL</name>
<evidence type="ECO:0000313" key="2">
    <source>
        <dbReference type="Proteomes" id="UP000215596"/>
    </source>
</evidence>
<protein>
    <submittedName>
        <fullName evidence="1">Uncharacterized protein</fullName>
    </submittedName>
</protein>
<proteinExistence type="predicted"/>
<dbReference type="OrthoDB" id="2655677at2"/>
<dbReference type="AlphaFoldDB" id="A0A268F0B0"/>
<evidence type="ECO:0000313" key="1">
    <source>
        <dbReference type="EMBL" id="PAD78802.1"/>
    </source>
</evidence>
<dbReference type="EMBL" id="NPBY01000016">
    <property type="protein sequence ID" value="PAD78802.1"/>
    <property type="molecule type" value="Genomic_DNA"/>
</dbReference>
<reference evidence="1 2" key="1">
    <citation type="submission" date="2017-07" db="EMBL/GenBank/DDBJ databases">
        <title>Isolation and whole genome analysis of endospore-forming bacteria from heroin.</title>
        <authorList>
            <person name="Kalinowski J."/>
            <person name="Ahrens B."/>
            <person name="Al-Dilaimi A."/>
            <person name="Winkler A."/>
            <person name="Wibberg D."/>
            <person name="Schleenbecker U."/>
            <person name="Ruckert C."/>
            <person name="Wolfel R."/>
            <person name="Grass G."/>
        </authorList>
    </citation>
    <scope>NUCLEOTIDE SEQUENCE [LARGE SCALE GENOMIC DNA]</scope>
    <source>
        <strain evidence="1 2">7537-G1</strain>
    </source>
</reference>
<dbReference type="Proteomes" id="UP000215596">
    <property type="component" value="Unassembled WGS sequence"/>
</dbReference>
<comment type="caution">
    <text evidence="1">The sequence shown here is derived from an EMBL/GenBank/DDBJ whole genome shotgun (WGS) entry which is preliminary data.</text>
</comment>
<gene>
    <name evidence="1" type="ORF">CHH67_05740</name>
</gene>